<protein>
    <submittedName>
        <fullName evidence="4">Glycoside hydrolase family 127 protein</fullName>
    </submittedName>
</protein>
<gene>
    <name evidence="4" type="ORF">FSB73_02990</name>
</gene>
<feature type="domain" description="Non-reducing end beta-L-arabinofuranosidase-like GH127 middle" evidence="2">
    <location>
        <begin position="498"/>
        <end position="594"/>
    </location>
</feature>
<dbReference type="GO" id="GO:0016787">
    <property type="term" value="F:hydrolase activity"/>
    <property type="evidence" value="ECO:0007669"/>
    <property type="project" value="UniProtKB-KW"/>
</dbReference>
<organism evidence="4 5">
    <name type="scientific">Arachidicoccus ginsenosidivorans</name>
    <dbReference type="NCBI Taxonomy" id="496057"/>
    <lineage>
        <taxon>Bacteria</taxon>
        <taxon>Pseudomonadati</taxon>
        <taxon>Bacteroidota</taxon>
        <taxon>Chitinophagia</taxon>
        <taxon>Chitinophagales</taxon>
        <taxon>Chitinophagaceae</taxon>
        <taxon>Arachidicoccus</taxon>
    </lineage>
</organism>
<dbReference type="InterPro" id="IPR012878">
    <property type="entry name" value="Beta-AFase-like_GH127_cat"/>
</dbReference>
<dbReference type="GO" id="GO:0005975">
    <property type="term" value="P:carbohydrate metabolic process"/>
    <property type="evidence" value="ECO:0007669"/>
    <property type="project" value="InterPro"/>
</dbReference>
<proteinExistence type="predicted"/>
<dbReference type="InterPro" id="IPR049049">
    <property type="entry name" value="Beta-AFase-like_GH127_C"/>
</dbReference>
<evidence type="ECO:0000313" key="5">
    <source>
        <dbReference type="Proteomes" id="UP000321291"/>
    </source>
</evidence>
<evidence type="ECO:0000313" key="4">
    <source>
        <dbReference type="EMBL" id="QEC70803.1"/>
    </source>
</evidence>
<dbReference type="PANTHER" id="PTHR43465:SF1">
    <property type="entry name" value="NON-REDUCING END BETA-L-ARABINOFURANOSIDASE"/>
    <property type="match status" value="1"/>
</dbReference>
<reference evidence="4 5" key="1">
    <citation type="journal article" date="2017" name="Int. J. Syst. Evol. Microbiol.">
        <title>Arachidicoccus ginsenosidivorans sp. nov., with ginsenoside-converting activity isolated from ginseng cultivating soil.</title>
        <authorList>
            <person name="Siddiqi M.Z."/>
            <person name="Aslam Z."/>
            <person name="Im W.T."/>
        </authorList>
    </citation>
    <scope>NUCLEOTIDE SEQUENCE [LARGE SCALE GENOMIC DNA]</scope>
    <source>
        <strain evidence="4 5">Gsoil 809</strain>
    </source>
</reference>
<dbReference type="InterPro" id="IPR008928">
    <property type="entry name" value="6-hairpin_glycosidase_sf"/>
</dbReference>
<keyword evidence="5" id="KW-1185">Reference proteome</keyword>
<evidence type="ECO:0000259" key="3">
    <source>
        <dbReference type="Pfam" id="PF20737"/>
    </source>
</evidence>
<accession>A0A5B8VHZ9</accession>
<dbReference type="AlphaFoldDB" id="A0A5B8VHZ9"/>
<dbReference type="Pfam" id="PF20737">
    <property type="entry name" value="Glyco_hydro127C"/>
    <property type="match status" value="1"/>
</dbReference>
<dbReference type="Gene3D" id="1.50.10.20">
    <property type="match status" value="1"/>
</dbReference>
<dbReference type="InterPro" id="IPR049174">
    <property type="entry name" value="Beta-AFase-like"/>
</dbReference>
<evidence type="ECO:0000259" key="2">
    <source>
        <dbReference type="Pfam" id="PF20736"/>
    </source>
</evidence>
<dbReference type="Pfam" id="PF20736">
    <property type="entry name" value="Glyco_hydro127M"/>
    <property type="match status" value="1"/>
</dbReference>
<name>A0A5B8VHZ9_9BACT</name>
<feature type="domain" description="Non-reducing end beta-L-arabinofuranosidase-like GH127 catalytic" evidence="1">
    <location>
        <begin position="80"/>
        <end position="487"/>
    </location>
</feature>
<keyword evidence="4" id="KW-0378">Hydrolase</keyword>
<dbReference type="PANTHER" id="PTHR43465">
    <property type="entry name" value="DUF1680 DOMAIN PROTEIN (AFU_ORTHOLOGUE AFUA_1G08910)"/>
    <property type="match status" value="1"/>
</dbReference>
<sequence>MQIKLEIKNHQIQRMLLIRFSRMGALLILTLTCLVSHPLSSQAQSKKRSFNRPPGLDGSAGITDTKYSPFARLQGVPMQDVAWTDGFWADWFKVCDSSMVPNMWGLFNNDTLSHGFKNFKIAAGLDTGIHIGPPFMDGDFLKWLEGTAAVYAHTKSAQRSKLMDGIIKVIAKAQRPDGYLGTQVQIAAMSRPDSLQVFGDTLSFEAYNMGHLMTTACVYYRATGKTTLLKVAEKAADFLQRYYEHSSPALARSAICPAHYMGVIELYRTTGKQKYLELAKKLMDLRDAVTNGTDQNQDRIPFRQQRTAVGHAVRANYLYSGAADLFLETGDSSLLRPLDSIWQDVTQRKMYITGGCGALYDGVSPDGTSYHPEEIQQVAQAYGRPYQLPNFTAHDETCANIGNMLWNWRMLQITGEEKYADVLERTLYNSVLSGISLDGKTFLYANPLAYNRDQPFTLRWSELPRDPYIGYSFCCPPNVVRTIAEASDYVYGMDKSGLYLHLYGANWLHTKTEAGDSIDIQEITDYPWNGKITLALHKMPSQPFTLHLRIPLWATGASLMVNGKAVAGPVQAGSYFTLTRQWQSTDKIELNLPMEVKLMAANPLVEATRGQVAVQRGPLVYCLESTDLPKNVDISSIRIAKENPWKAIKMKIGPQQITALETTAFVAPPAKNKAALYYNLSDQSDRPVKIRLIPYYSWENKGRADMEVWMPLAAK</sequence>
<dbReference type="KEGG" id="agi:FSB73_02990"/>
<dbReference type="Proteomes" id="UP000321291">
    <property type="component" value="Chromosome"/>
</dbReference>
<dbReference type="Pfam" id="PF07944">
    <property type="entry name" value="Beta-AFase-like_GH127_cat"/>
    <property type="match status" value="1"/>
</dbReference>
<dbReference type="EMBL" id="CP042434">
    <property type="protein sequence ID" value="QEC70803.1"/>
    <property type="molecule type" value="Genomic_DNA"/>
</dbReference>
<feature type="domain" description="Non-reducing end beta-L-arabinofuranosidase-like GH127 C-terminal" evidence="3">
    <location>
        <begin position="596"/>
        <end position="711"/>
    </location>
</feature>
<dbReference type="InterPro" id="IPR049046">
    <property type="entry name" value="Beta-AFase-like_GH127_middle"/>
</dbReference>
<evidence type="ECO:0000259" key="1">
    <source>
        <dbReference type="Pfam" id="PF07944"/>
    </source>
</evidence>
<dbReference type="SUPFAM" id="SSF48208">
    <property type="entry name" value="Six-hairpin glycosidases"/>
    <property type="match status" value="1"/>
</dbReference>